<dbReference type="AlphaFoldDB" id="A0A8T5VJ24"/>
<proteinExistence type="predicted"/>
<evidence type="ECO:0000313" key="1">
    <source>
        <dbReference type="EMBL" id="UPT88475.1"/>
    </source>
</evidence>
<organism evidence="1 2">
    <name type="scientific">Bradyrhizobium barranii subsp. apii</name>
    <dbReference type="NCBI Taxonomy" id="2819348"/>
    <lineage>
        <taxon>Bacteria</taxon>
        <taxon>Pseudomonadati</taxon>
        <taxon>Pseudomonadota</taxon>
        <taxon>Alphaproteobacteria</taxon>
        <taxon>Hyphomicrobiales</taxon>
        <taxon>Nitrobacteraceae</taxon>
        <taxon>Bradyrhizobium</taxon>
        <taxon>Bradyrhizobium barranii</taxon>
    </lineage>
</organism>
<gene>
    <name evidence="1" type="ORF">HAP41_0000005090</name>
</gene>
<protein>
    <submittedName>
        <fullName evidence="1">Uncharacterized protein</fullName>
    </submittedName>
</protein>
<dbReference type="EMBL" id="CP096255">
    <property type="protein sequence ID" value="UPT88475.1"/>
    <property type="molecule type" value="Genomic_DNA"/>
</dbReference>
<accession>A0A8T5VJ24</accession>
<reference evidence="1" key="1">
    <citation type="journal article" date="2017" name="Syst. Appl. Microbiol.">
        <title>Soybeans inoculated with root zone soils of Canadian native legumes harbour diverse and novel Bradyrhizobium spp. that possess agricultural potential.</title>
        <authorList>
            <person name="Bromfield E.S.P."/>
            <person name="Cloutier S."/>
            <person name="Tambong J.T."/>
            <person name="Tran Thi T.V."/>
        </authorList>
    </citation>
    <scope>NUCLEOTIDE SEQUENCE</scope>
    <source>
        <strain evidence="1">1S5</strain>
    </source>
</reference>
<dbReference type="Proteomes" id="UP000551709">
    <property type="component" value="Chromosome"/>
</dbReference>
<name>A0A8T5VJ24_9BRAD</name>
<sequence length="143" mass="15379">MDVNSAATEQAWRLAAHGGSQGNESDGLAFQARCEIDLDADLCKEPMRLRRPIKLSGSGRRARLLDCCAVPWVVADGSIHLSLHRDWLGNVSHHSETGAGKHLSIVHSAEIIQDEGSRMIQIVGNAPDEVVENCGDFANAVAV</sequence>
<reference evidence="1" key="2">
    <citation type="submission" date="2022-04" db="EMBL/GenBank/DDBJ databases">
        <authorList>
            <person name="Bromfield E.S.P."/>
            <person name="Cloutier S."/>
        </authorList>
    </citation>
    <scope>NUCLEOTIDE SEQUENCE</scope>
    <source>
        <strain evidence="1">1S5</strain>
    </source>
</reference>
<evidence type="ECO:0000313" key="2">
    <source>
        <dbReference type="Proteomes" id="UP000551709"/>
    </source>
</evidence>
<dbReference type="RefSeq" id="WP_166104784.1">
    <property type="nucleotide sequence ID" value="NZ_CP096255.1"/>
</dbReference>